<sequence length="71" mass="8709">MISIIFDTKEGCFMNFDPNEEDLRDEYEYYDEWKNRDDELHDMSLEDYDEIRRVEDYGMTDEEMDSGDNDD</sequence>
<proteinExistence type="predicted"/>
<dbReference type="Proteomes" id="UP001260090">
    <property type="component" value="Plasmid unnamed"/>
</dbReference>
<protein>
    <submittedName>
        <fullName evidence="1">Uncharacterized protein</fullName>
    </submittedName>
</protein>
<keyword evidence="1" id="KW-0614">Plasmid</keyword>
<dbReference type="EMBL" id="CP119876">
    <property type="protein sequence ID" value="WMY18293.1"/>
    <property type="molecule type" value="Genomic_DNA"/>
</dbReference>
<dbReference type="RefSeq" id="WP_141527407.1">
    <property type="nucleotide sequence ID" value="NZ_CP049020.1"/>
</dbReference>
<evidence type="ECO:0000313" key="2">
    <source>
        <dbReference type="Proteomes" id="UP001260090"/>
    </source>
</evidence>
<evidence type="ECO:0000313" key="1">
    <source>
        <dbReference type="EMBL" id="WMY18293.1"/>
    </source>
</evidence>
<geneLocation type="plasmid" evidence="1 2">
    <name>unnamed</name>
</geneLocation>
<dbReference type="GeneID" id="93011089"/>
<reference evidence="1 2" key="1">
    <citation type="submission" date="2023-03" db="EMBL/GenBank/DDBJ databases">
        <title>Plant growth-promoting bacteria for biocontrol of bacterial wilt in tomato.</title>
        <authorList>
            <person name="Song J."/>
            <person name="Jin Y.J."/>
        </authorList>
    </citation>
    <scope>NUCLEOTIDE SEQUENCE [LARGE SCALE GENOMIC DNA]</scope>
    <source>
        <strain evidence="1 2">T36S-23</strain>
        <plasmid evidence="1 2">unnamed</plasmid>
    </source>
</reference>
<name>A0ABD7ZYW3_9BACI</name>
<organism evidence="1 2">
    <name type="scientific">Bacillus tropicus</name>
    <dbReference type="NCBI Taxonomy" id="2026188"/>
    <lineage>
        <taxon>Bacteria</taxon>
        <taxon>Bacillati</taxon>
        <taxon>Bacillota</taxon>
        <taxon>Bacilli</taxon>
        <taxon>Bacillales</taxon>
        <taxon>Bacillaceae</taxon>
        <taxon>Bacillus</taxon>
        <taxon>Bacillus cereus group</taxon>
    </lineage>
</organism>
<gene>
    <name evidence="1" type="ORF">P3F89_27245</name>
</gene>
<accession>A0ABD7ZYW3</accession>
<dbReference type="AlphaFoldDB" id="A0ABD7ZYW3"/>